<dbReference type="EMBL" id="MCGR01000011">
    <property type="protein sequence ID" value="ORY88258.1"/>
    <property type="molecule type" value="Genomic_DNA"/>
</dbReference>
<dbReference type="Proteomes" id="UP000193467">
    <property type="component" value="Unassembled WGS sequence"/>
</dbReference>
<dbReference type="AlphaFoldDB" id="A0A1Y2FYI4"/>
<name>A0A1Y2FYI4_9BASI</name>
<dbReference type="InParanoid" id="A0A1Y2FYI4"/>
<gene>
    <name evidence="2" type="ORF">BCR35DRAFT_312998</name>
</gene>
<proteinExistence type="predicted"/>
<keyword evidence="1" id="KW-0175">Coiled coil</keyword>
<accession>A0A1Y2FYI4</accession>
<keyword evidence="3" id="KW-1185">Reference proteome</keyword>
<comment type="caution">
    <text evidence="2">The sequence shown here is derived from an EMBL/GenBank/DDBJ whole genome shotgun (WGS) entry which is preliminary data.</text>
</comment>
<reference evidence="2 3" key="1">
    <citation type="submission" date="2016-07" db="EMBL/GenBank/DDBJ databases">
        <title>Pervasive Adenine N6-methylation of Active Genes in Fungi.</title>
        <authorList>
            <consortium name="DOE Joint Genome Institute"/>
            <person name="Mondo S.J."/>
            <person name="Dannebaum R.O."/>
            <person name="Kuo R.C."/>
            <person name="Labutti K."/>
            <person name="Haridas S."/>
            <person name="Kuo A."/>
            <person name="Salamov A."/>
            <person name="Ahrendt S.R."/>
            <person name="Lipzen A."/>
            <person name="Sullivan W."/>
            <person name="Andreopoulos W.B."/>
            <person name="Clum A."/>
            <person name="Lindquist E."/>
            <person name="Daum C."/>
            <person name="Ramamoorthy G.K."/>
            <person name="Gryganskyi A."/>
            <person name="Culley D."/>
            <person name="Magnuson J.K."/>
            <person name="James T.Y."/>
            <person name="O'Malley M.A."/>
            <person name="Stajich J.E."/>
            <person name="Spatafora J.W."/>
            <person name="Visel A."/>
            <person name="Grigoriev I.V."/>
        </authorList>
    </citation>
    <scope>NUCLEOTIDE SEQUENCE [LARGE SCALE GENOMIC DNA]</scope>
    <source>
        <strain evidence="2 3">62-1032</strain>
    </source>
</reference>
<organism evidence="2 3">
    <name type="scientific">Leucosporidium creatinivorum</name>
    <dbReference type="NCBI Taxonomy" id="106004"/>
    <lineage>
        <taxon>Eukaryota</taxon>
        <taxon>Fungi</taxon>
        <taxon>Dikarya</taxon>
        <taxon>Basidiomycota</taxon>
        <taxon>Pucciniomycotina</taxon>
        <taxon>Microbotryomycetes</taxon>
        <taxon>Leucosporidiales</taxon>
        <taxon>Leucosporidium</taxon>
    </lineage>
</organism>
<sequence>MSSSAATTSKRERDLDSLLRHIRGVRSLLSEAKTEGSTSRSRALEKVGLAQSALDKARDDVDHIKRNTVDAENASKQTATLQEELQQARGSFQTEHEKYVKLLEDVRELRLHEDTTRAEQAKCAQLQAELSHMKDERDHAALEYRQTVTPLMILPLLSAIANHCNGRLLNASKNPLPSEQQIMALARGPHAVISASELLAGRPISI</sequence>
<evidence type="ECO:0000256" key="1">
    <source>
        <dbReference type="SAM" id="Coils"/>
    </source>
</evidence>
<protein>
    <submittedName>
        <fullName evidence="2">Uncharacterized protein</fullName>
    </submittedName>
</protein>
<evidence type="ECO:0000313" key="3">
    <source>
        <dbReference type="Proteomes" id="UP000193467"/>
    </source>
</evidence>
<feature type="coiled-coil region" evidence="1">
    <location>
        <begin position="54"/>
        <end position="91"/>
    </location>
</feature>
<evidence type="ECO:0000313" key="2">
    <source>
        <dbReference type="EMBL" id="ORY88258.1"/>
    </source>
</evidence>
<feature type="coiled-coil region" evidence="1">
    <location>
        <begin position="116"/>
        <end position="143"/>
    </location>
</feature>